<evidence type="ECO:0000313" key="1">
    <source>
        <dbReference type="EMBL" id="SDW42323.1"/>
    </source>
</evidence>
<evidence type="ECO:0000313" key="2">
    <source>
        <dbReference type="Proteomes" id="UP000198539"/>
    </source>
</evidence>
<dbReference type="Proteomes" id="UP000198539">
    <property type="component" value="Unassembled WGS sequence"/>
</dbReference>
<accession>A0A1H2TEE5</accession>
<reference evidence="1 2" key="1">
    <citation type="submission" date="2016-10" db="EMBL/GenBank/DDBJ databases">
        <authorList>
            <person name="de Groot N.N."/>
        </authorList>
    </citation>
    <scope>NUCLEOTIDE SEQUENCE [LARGE SCALE GENOMIC DNA]</scope>
    <source>
        <strain evidence="1 2">CGMCC 1.8894</strain>
    </source>
</reference>
<evidence type="ECO:0008006" key="3">
    <source>
        <dbReference type="Google" id="ProtNLM"/>
    </source>
</evidence>
<organism evidence="1 2">
    <name type="scientific">Roseicitreum antarcticum</name>
    <dbReference type="NCBI Taxonomy" id="564137"/>
    <lineage>
        <taxon>Bacteria</taxon>
        <taxon>Pseudomonadati</taxon>
        <taxon>Pseudomonadota</taxon>
        <taxon>Alphaproteobacteria</taxon>
        <taxon>Rhodobacterales</taxon>
        <taxon>Paracoccaceae</taxon>
        <taxon>Roseicitreum</taxon>
    </lineage>
</organism>
<dbReference type="AlphaFoldDB" id="A0A1H2TEE5"/>
<dbReference type="STRING" id="564137.SAMN04488238_10231"/>
<proteinExistence type="predicted"/>
<dbReference type="RefSeq" id="WP_143033453.1">
    <property type="nucleotide sequence ID" value="NZ_CP061498.1"/>
</dbReference>
<sequence length="289" mass="30981">MITIPRHALWIGLGALGLATPGWAQMSQSDAQAPQTADMAAFADAYLLPDLFRIMAAEGMEYAASVRTDFGIDVSTESWTQTVSALYDPQAMEAEFLAHFADAMAGQADALSDALAFADSDLGARVLRLEISARDALLDPDVDTAAREALTDMRDAGHPRLALIDERIAVNDLIDLNVAVSLNTAYAFYNGMLMAGSPDFAQNPQDLLAQLWTQEPLIREDTTDWIHAYFVLAYQPLRDAELAAYTNFSASDSGVVLNNAMFAAFGATFDGISDALGRAAGAALQSTDL</sequence>
<gene>
    <name evidence="1" type="ORF">SAMN04488238_10231</name>
</gene>
<dbReference type="OrthoDB" id="7841298at2"/>
<keyword evidence="2" id="KW-1185">Reference proteome</keyword>
<dbReference type="EMBL" id="FNOM01000002">
    <property type="protein sequence ID" value="SDW42323.1"/>
    <property type="molecule type" value="Genomic_DNA"/>
</dbReference>
<protein>
    <recommendedName>
        <fullName evidence="3">DUF2059 domain-containing protein</fullName>
    </recommendedName>
</protein>
<name>A0A1H2TEE5_9RHOB</name>